<organism evidence="2 3">
    <name type="scientific">Polarella glacialis</name>
    <name type="common">Dinoflagellate</name>
    <dbReference type="NCBI Taxonomy" id="89957"/>
    <lineage>
        <taxon>Eukaryota</taxon>
        <taxon>Sar</taxon>
        <taxon>Alveolata</taxon>
        <taxon>Dinophyceae</taxon>
        <taxon>Suessiales</taxon>
        <taxon>Suessiaceae</taxon>
        <taxon>Polarella</taxon>
    </lineage>
</organism>
<dbReference type="EMBL" id="CAJNNV010028012">
    <property type="protein sequence ID" value="CAE8622606.1"/>
    <property type="molecule type" value="Genomic_DNA"/>
</dbReference>
<evidence type="ECO:0000313" key="2">
    <source>
        <dbReference type="EMBL" id="CAE8622606.1"/>
    </source>
</evidence>
<proteinExistence type="predicted"/>
<keyword evidence="1" id="KW-1133">Transmembrane helix</keyword>
<keyword evidence="3" id="KW-1185">Reference proteome</keyword>
<evidence type="ECO:0000313" key="3">
    <source>
        <dbReference type="Proteomes" id="UP000654075"/>
    </source>
</evidence>
<dbReference type="InterPro" id="IPR052964">
    <property type="entry name" value="Sporulation_signal_mat"/>
</dbReference>
<protein>
    <submittedName>
        <fullName evidence="2">Uncharacterized protein</fullName>
    </submittedName>
</protein>
<dbReference type="AlphaFoldDB" id="A0A813GIC9"/>
<keyword evidence="1" id="KW-0812">Transmembrane</keyword>
<dbReference type="PANTHER" id="PTHR39535">
    <property type="entry name" value="SPORULATION-DELAYING PROTEIN SDPB"/>
    <property type="match status" value="1"/>
</dbReference>
<dbReference type="OrthoDB" id="16379at2759"/>
<accession>A0A813GIC9</accession>
<evidence type="ECO:0000256" key="1">
    <source>
        <dbReference type="SAM" id="Phobius"/>
    </source>
</evidence>
<comment type="caution">
    <text evidence="2">The sequence shown here is derived from an EMBL/GenBank/DDBJ whole genome shotgun (WGS) entry which is preliminary data.</text>
</comment>
<sequence>MMKFVSGSGTVVWNVLCLLTRRCFALDTRSLAASRVLTALVLLYEANFEIVDWEVYAFLTDAGLWNRRSLLAAGLETRWSLHMVSGTYLWSWFLHRCLMLCSLLLLVGWHTRRATFGCWMLWISYHNRCTVMSHAFDFQLG</sequence>
<gene>
    <name evidence="2" type="ORF">PGLA1383_LOCUS40043</name>
</gene>
<feature type="transmembrane region" description="Helical" evidence="1">
    <location>
        <begin position="89"/>
        <end position="109"/>
    </location>
</feature>
<keyword evidence="1" id="KW-0472">Membrane</keyword>
<name>A0A813GIC9_POLGL</name>
<dbReference type="PANTHER" id="PTHR39535:SF2">
    <property type="entry name" value="HTTM DOMAIN-CONTAINING PROTEIN"/>
    <property type="match status" value="1"/>
</dbReference>
<reference evidence="2" key="1">
    <citation type="submission" date="2021-02" db="EMBL/GenBank/DDBJ databases">
        <authorList>
            <person name="Dougan E. K."/>
            <person name="Rhodes N."/>
            <person name="Thang M."/>
            <person name="Chan C."/>
        </authorList>
    </citation>
    <scope>NUCLEOTIDE SEQUENCE</scope>
</reference>
<dbReference type="Proteomes" id="UP000654075">
    <property type="component" value="Unassembled WGS sequence"/>
</dbReference>